<evidence type="ECO:0000256" key="2">
    <source>
        <dbReference type="ARBA" id="ARBA00022747"/>
    </source>
</evidence>
<keyword evidence="4" id="KW-0175">Coiled coil</keyword>
<gene>
    <name evidence="6" type="ordered locus">Cphamn1_2548</name>
</gene>
<dbReference type="KEGG" id="cpb:Cphamn1_2548"/>
<feature type="coiled-coil region" evidence="4">
    <location>
        <begin position="168"/>
        <end position="195"/>
    </location>
</feature>
<protein>
    <submittedName>
        <fullName evidence="6">Restriction modification system DNA specificity domain</fullName>
    </submittedName>
</protein>
<proteinExistence type="inferred from homology"/>
<dbReference type="InterPro" id="IPR044946">
    <property type="entry name" value="Restrct_endonuc_typeI_TRD_sf"/>
</dbReference>
<dbReference type="HOGENOM" id="CLU_021095_0_1_10"/>
<dbReference type="GO" id="GO:0003677">
    <property type="term" value="F:DNA binding"/>
    <property type="evidence" value="ECO:0007669"/>
    <property type="project" value="UniProtKB-KW"/>
</dbReference>
<reference evidence="6" key="1">
    <citation type="submission" date="2008-06" db="EMBL/GenBank/DDBJ databases">
        <title>Complete sequence of Chlorobium phaeobacteroides BS1.</title>
        <authorList>
            <consortium name="US DOE Joint Genome Institute"/>
            <person name="Lucas S."/>
            <person name="Copeland A."/>
            <person name="Lapidus A."/>
            <person name="Glavina del Rio T."/>
            <person name="Dalin E."/>
            <person name="Tice H."/>
            <person name="Bruce D."/>
            <person name="Goodwin L."/>
            <person name="Pitluck S."/>
            <person name="Schmutz J."/>
            <person name="Larimer F."/>
            <person name="Land M."/>
            <person name="Hauser L."/>
            <person name="Kyrpides N."/>
            <person name="Ovchinnikova G."/>
            <person name="Li T."/>
            <person name="Liu Z."/>
            <person name="Zhao F."/>
            <person name="Overmann J."/>
            <person name="Bryant D.A."/>
            <person name="Richardson P."/>
        </authorList>
    </citation>
    <scope>NUCLEOTIDE SEQUENCE [LARGE SCALE GENOMIC DNA]</scope>
    <source>
        <strain evidence="6">BS1</strain>
    </source>
</reference>
<evidence type="ECO:0000256" key="3">
    <source>
        <dbReference type="ARBA" id="ARBA00023125"/>
    </source>
</evidence>
<evidence type="ECO:0000313" key="6">
    <source>
        <dbReference type="EMBL" id="ACE05442.1"/>
    </source>
</evidence>
<dbReference type="InterPro" id="IPR052021">
    <property type="entry name" value="Type-I_RS_S_subunit"/>
</dbReference>
<evidence type="ECO:0000256" key="1">
    <source>
        <dbReference type="ARBA" id="ARBA00010923"/>
    </source>
</evidence>
<dbReference type="REBASE" id="18395">
    <property type="entry name" value="S1.CphBORF2550P"/>
</dbReference>
<dbReference type="OrthoDB" id="597880at2"/>
<dbReference type="AlphaFoldDB" id="B3EQE4"/>
<dbReference type="STRING" id="331678.Cphamn1_2548"/>
<organism evidence="6">
    <name type="scientific">Chlorobium phaeobacteroides (strain BS1)</name>
    <dbReference type="NCBI Taxonomy" id="331678"/>
    <lineage>
        <taxon>Bacteria</taxon>
        <taxon>Pseudomonadati</taxon>
        <taxon>Chlorobiota</taxon>
        <taxon>Chlorobiia</taxon>
        <taxon>Chlorobiales</taxon>
        <taxon>Chlorobiaceae</taxon>
        <taxon>Chlorobium/Pelodictyon group</taxon>
        <taxon>Chlorobium</taxon>
    </lineage>
</organism>
<accession>B3EQE4</accession>
<feature type="domain" description="Type I restriction modification DNA specificity" evidence="5">
    <location>
        <begin position="32"/>
        <end position="179"/>
    </location>
</feature>
<sequence>MSDRFKAVLLGDIVIPKGIQTGPFGSQLKAEEYTEDGVPVVMPKDICSGYLTSSFISRVSQSKANKLKKHQIKEGDIIFPRRGDLRRIGVARKDNTGWICGTGCLRARLNSVVHSDFLHQYVLLDSVGKWLERNALGQTMLNLSTDIISNLPLTLPLLSEQKAIADLLSAWDEAIEKAERLIQEKERRFRWLLRELISEPRNTRKDAEWKKVRMGSFLTESRIPDRENDPKKRISVRLHLRGVEVREYRGTESNGATAYFIRKAGQFIYGKQNVFRGAVGIVPLELDGYSSTQDIPAFDIADHVDKSWLLFLFSYTNFYKKLELYASGSGSKRLHPKELFRMKITLPTFGEQQQIAETLSSAQYEIDLLKQLAEKYKTQKRGLMQKMLAGTWRVKPEIVHQYMEA</sequence>
<keyword evidence="2" id="KW-0680">Restriction system</keyword>
<evidence type="ECO:0000259" key="5">
    <source>
        <dbReference type="Pfam" id="PF01420"/>
    </source>
</evidence>
<dbReference type="PANTHER" id="PTHR30408">
    <property type="entry name" value="TYPE-1 RESTRICTION ENZYME ECOKI SPECIFICITY PROTEIN"/>
    <property type="match status" value="1"/>
</dbReference>
<comment type="similarity">
    <text evidence="1">Belongs to the type-I restriction system S methylase family.</text>
</comment>
<dbReference type="SUPFAM" id="SSF116734">
    <property type="entry name" value="DNA methylase specificity domain"/>
    <property type="match status" value="2"/>
</dbReference>
<dbReference type="Pfam" id="PF01420">
    <property type="entry name" value="Methylase_S"/>
    <property type="match status" value="2"/>
</dbReference>
<dbReference type="GO" id="GO:0009307">
    <property type="term" value="P:DNA restriction-modification system"/>
    <property type="evidence" value="ECO:0007669"/>
    <property type="project" value="UniProtKB-KW"/>
</dbReference>
<dbReference type="InterPro" id="IPR000055">
    <property type="entry name" value="Restrct_endonuc_typeI_TRD"/>
</dbReference>
<keyword evidence="3" id="KW-0238">DNA-binding</keyword>
<dbReference type="Gene3D" id="3.90.220.20">
    <property type="entry name" value="DNA methylase specificity domains"/>
    <property type="match status" value="2"/>
</dbReference>
<evidence type="ECO:0000256" key="4">
    <source>
        <dbReference type="SAM" id="Coils"/>
    </source>
</evidence>
<dbReference type="PANTHER" id="PTHR30408:SF12">
    <property type="entry name" value="TYPE I RESTRICTION ENZYME MJAVIII SPECIFICITY SUBUNIT"/>
    <property type="match status" value="1"/>
</dbReference>
<dbReference type="EMBL" id="CP001101">
    <property type="protein sequence ID" value="ACE05442.1"/>
    <property type="molecule type" value="Genomic_DNA"/>
</dbReference>
<dbReference type="eggNOG" id="COG0732">
    <property type="taxonomic scope" value="Bacteria"/>
</dbReference>
<dbReference type="CDD" id="cd16961">
    <property type="entry name" value="RMtype1_S_TRD-CR_like"/>
    <property type="match status" value="1"/>
</dbReference>
<feature type="domain" description="Type I restriction modification DNA specificity" evidence="5">
    <location>
        <begin position="303"/>
        <end position="374"/>
    </location>
</feature>
<name>B3EQE4_CHLPB</name>
<feature type="coiled-coil region" evidence="4">
    <location>
        <begin position="359"/>
        <end position="386"/>
    </location>
</feature>